<feature type="transmembrane region" description="Helical" evidence="7">
    <location>
        <begin position="55"/>
        <end position="75"/>
    </location>
</feature>
<comment type="subcellular location">
    <subcellularLocation>
        <location evidence="1">Membrane</location>
    </subcellularLocation>
</comment>
<keyword evidence="2" id="KW-0813">Transport</keyword>
<organism evidence="9 10">
    <name type="scientific">Vitis vinifera</name>
    <name type="common">Grape</name>
    <dbReference type="NCBI Taxonomy" id="29760"/>
    <lineage>
        <taxon>Eukaryota</taxon>
        <taxon>Viridiplantae</taxon>
        <taxon>Streptophyta</taxon>
        <taxon>Embryophyta</taxon>
        <taxon>Tracheophyta</taxon>
        <taxon>Spermatophyta</taxon>
        <taxon>Magnoliopsida</taxon>
        <taxon>eudicotyledons</taxon>
        <taxon>Gunneridae</taxon>
        <taxon>Pentapetalae</taxon>
        <taxon>rosids</taxon>
        <taxon>Vitales</taxon>
        <taxon>Vitaceae</taxon>
        <taxon>Viteae</taxon>
        <taxon>Vitis</taxon>
    </lineage>
</organism>
<dbReference type="InterPro" id="IPR013057">
    <property type="entry name" value="AA_transpt_TM"/>
</dbReference>
<dbReference type="EMBL" id="QGNW01002166">
    <property type="protein sequence ID" value="RVW24716.1"/>
    <property type="molecule type" value="Genomic_DNA"/>
</dbReference>
<comment type="caution">
    <text evidence="9">The sequence shown here is derived from an EMBL/GenBank/DDBJ whole genome shotgun (WGS) entry which is preliminary data.</text>
</comment>
<name>A0A438CNC4_VITVI</name>
<gene>
    <name evidence="9" type="primary">AVT1I_4</name>
    <name evidence="9" type="ORF">CK203_082247</name>
</gene>
<feature type="transmembrane region" description="Helical" evidence="7">
    <location>
        <begin position="232"/>
        <end position="252"/>
    </location>
</feature>
<dbReference type="PANTHER" id="PTHR48017">
    <property type="entry name" value="OS05G0424000 PROTEIN-RELATED"/>
    <property type="match status" value="1"/>
</dbReference>
<feature type="domain" description="Amino acid transporter transmembrane" evidence="8">
    <location>
        <begin position="45"/>
        <end position="210"/>
    </location>
</feature>
<dbReference type="GO" id="GO:0006865">
    <property type="term" value="P:amino acid transport"/>
    <property type="evidence" value="ECO:0007669"/>
    <property type="project" value="UniProtKB-KW"/>
</dbReference>
<sequence>MGINELRIPLIRTPGSSSFMKASFNGTNSFLRIGFLTIPYALSSGERAFGMKGRMIVMFMMNAEMYLIATGFLILECDNLQKLFPEFMIKLGALTLDGKQSFVIITGLLLSPSMLLTDLSMLSYISATGVFSCLVIVVSIFCVGAFDGVGFHAKGSVLLNLDTLPTAVGLYIVSFGGHPVIPSIYMSIFVLATLNYMTIAILGYLMYGDAPIATAIEGGLSEKYKNQKPVRLLIRVALLISTVIVAYVFPYYESLMAIVGWALLG</sequence>
<evidence type="ECO:0000313" key="10">
    <source>
        <dbReference type="Proteomes" id="UP000288805"/>
    </source>
</evidence>
<keyword evidence="3 7" id="KW-0812">Transmembrane</keyword>
<evidence type="ECO:0000256" key="7">
    <source>
        <dbReference type="SAM" id="Phobius"/>
    </source>
</evidence>
<reference evidence="9 10" key="1">
    <citation type="journal article" date="2018" name="PLoS Genet.">
        <title>Population sequencing reveals clonal diversity and ancestral inbreeding in the grapevine cultivar Chardonnay.</title>
        <authorList>
            <person name="Roach M.J."/>
            <person name="Johnson D.L."/>
            <person name="Bohlmann J."/>
            <person name="van Vuuren H.J."/>
            <person name="Jones S.J."/>
            <person name="Pretorius I.S."/>
            <person name="Schmidt S.A."/>
            <person name="Borneman A.R."/>
        </authorList>
    </citation>
    <scope>NUCLEOTIDE SEQUENCE [LARGE SCALE GENOMIC DNA]</scope>
    <source>
        <strain evidence="10">cv. Chardonnay</strain>
        <tissue evidence="9">Leaf</tissue>
    </source>
</reference>
<evidence type="ECO:0000313" key="9">
    <source>
        <dbReference type="EMBL" id="RVW24716.1"/>
    </source>
</evidence>
<evidence type="ECO:0000256" key="2">
    <source>
        <dbReference type="ARBA" id="ARBA00022448"/>
    </source>
</evidence>
<dbReference type="AlphaFoldDB" id="A0A438CNC4"/>
<protein>
    <submittedName>
        <fullName evidence="9">Amino acid transporter AVT1I</fullName>
    </submittedName>
</protein>
<feature type="transmembrane region" description="Helical" evidence="7">
    <location>
        <begin position="184"/>
        <end position="207"/>
    </location>
</feature>
<evidence type="ECO:0000256" key="1">
    <source>
        <dbReference type="ARBA" id="ARBA00004370"/>
    </source>
</evidence>
<feature type="transmembrane region" description="Helical" evidence="7">
    <location>
        <begin position="122"/>
        <end position="146"/>
    </location>
</feature>
<keyword evidence="4" id="KW-0029">Amino-acid transport</keyword>
<dbReference type="OrthoDB" id="655540at2759"/>
<keyword evidence="6 7" id="KW-0472">Membrane</keyword>
<feature type="transmembrane region" description="Helical" evidence="7">
    <location>
        <begin position="158"/>
        <end position="178"/>
    </location>
</feature>
<evidence type="ECO:0000256" key="5">
    <source>
        <dbReference type="ARBA" id="ARBA00022989"/>
    </source>
</evidence>
<keyword evidence="5 7" id="KW-1133">Transmembrane helix</keyword>
<accession>A0A438CNC4</accession>
<dbReference type="Proteomes" id="UP000288805">
    <property type="component" value="Unassembled WGS sequence"/>
</dbReference>
<dbReference type="GO" id="GO:0016020">
    <property type="term" value="C:membrane"/>
    <property type="evidence" value="ECO:0007669"/>
    <property type="project" value="UniProtKB-SubCell"/>
</dbReference>
<proteinExistence type="predicted"/>
<evidence type="ECO:0000256" key="6">
    <source>
        <dbReference type="ARBA" id="ARBA00023136"/>
    </source>
</evidence>
<dbReference type="Pfam" id="PF01490">
    <property type="entry name" value="Aa_trans"/>
    <property type="match status" value="1"/>
</dbReference>
<evidence type="ECO:0000256" key="4">
    <source>
        <dbReference type="ARBA" id="ARBA00022970"/>
    </source>
</evidence>
<evidence type="ECO:0000259" key="8">
    <source>
        <dbReference type="Pfam" id="PF01490"/>
    </source>
</evidence>
<evidence type="ECO:0000256" key="3">
    <source>
        <dbReference type="ARBA" id="ARBA00022692"/>
    </source>
</evidence>